<feature type="transmembrane region" description="Helical" evidence="1">
    <location>
        <begin position="66"/>
        <end position="83"/>
    </location>
</feature>
<feature type="transmembrane region" description="Helical" evidence="1">
    <location>
        <begin position="338"/>
        <end position="359"/>
    </location>
</feature>
<dbReference type="PANTHER" id="PTHR31061">
    <property type="entry name" value="LD22376P"/>
    <property type="match status" value="1"/>
</dbReference>
<feature type="transmembrane region" description="Helical" evidence="1">
    <location>
        <begin position="233"/>
        <end position="252"/>
    </location>
</feature>
<accession>A0A5B2TY80</accession>
<evidence type="ECO:0000313" key="3">
    <source>
        <dbReference type="Proteomes" id="UP000323188"/>
    </source>
</evidence>
<feature type="transmembrane region" description="Helical" evidence="1">
    <location>
        <begin position="103"/>
        <end position="119"/>
    </location>
</feature>
<dbReference type="RefSeq" id="WP_154917761.1">
    <property type="nucleotide sequence ID" value="NZ_VUOE01000001.1"/>
</dbReference>
<dbReference type="EMBL" id="VUOE01000001">
    <property type="protein sequence ID" value="KAA2219304.1"/>
    <property type="molecule type" value="Genomic_DNA"/>
</dbReference>
<feature type="transmembrane region" description="Helical" evidence="1">
    <location>
        <begin position="125"/>
        <end position="142"/>
    </location>
</feature>
<feature type="transmembrane region" description="Helical" evidence="1">
    <location>
        <begin position="197"/>
        <end position="221"/>
    </location>
</feature>
<evidence type="ECO:0000256" key="1">
    <source>
        <dbReference type="SAM" id="Phobius"/>
    </source>
</evidence>
<protein>
    <submittedName>
        <fullName evidence="2">DUF5009 domain-containing protein</fullName>
    </submittedName>
</protein>
<feature type="transmembrane region" description="Helical" evidence="1">
    <location>
        <begin position="295"/>
        <end position="318"/>
    </location>
</feature>
<organism evidence="2 3">
    <name type="scientific">Maribacter flavus</name>
    <dbReference type="NCBI Taxonomy" id="1658664"/>
    <lineage>
        <taxon>Bacteria</taxon>
        <taxon>Pseudomonadati</taxon>
        <taxon>Bacteroidota</taxon>
        <taxon>Flavobacteriia</taxon>
        <taxon>Flavobacteriales</taxon>
        <taxon>Flavobacteriaceae</taxon>
        <taxon>Maribacter</taxon>
    </lineage>
</organism>
<name>A0A5B2TY80_9FLAO</name>
<feature type="transmembrane region" description="Helical" evidence="1">
    <location>
        <begin position="264"/>
        <end position="283"/>
    </location>
</feature>
<keyword evidence="1" id="KW-1133">Transmembrane helix</keyword>
<keyword evidence="1" id="KW-0472">Membrane</keyword>
<comment type="caution">
    <text evidence="2">The sequence shown here is derived from an EMBL/GenBank/DDBJ whole genome shotgun (WGS) entry which is preliminary data.</text>
</comment>
<dbReference type="PANTHER" id="PTHR31061:SF24">
    <property type="entry name" value="LD22376P"/>
    <property type="match status" value="1"/>
</dbReference>
<feature type="transmembrane region" description="Helical" evidence="1">
    <location>
        <begin position="149"/>
        <end position="168"/>
    </location>
</feature>
<keyword evidence="1" id="KW-0812">Transmembrane</keyword>
<sequence length="368" mass="42470">MSQFAKPLSQRLYSLDVFRGLIMFLLIAEAAGFHESFAGLTEGSSLYPLALQLQHHPWNGLRFWDLIQPFFMFIVGVAMPFSFKKRLASGNRSELNRHIAMRCLKLFLFGVLLHCVYSHGPVWELWNVLVQLAFTILIAYAIMRKSAAFQIGFSIFLLVLTEILYRSYNPNAPFAQGHETFGSWVDLLVMGKVNGGYWVFINFLPTAAHTIWGVVCGQLLLNPTAETKKVRNFLLWGMLATVLGFGLDFFEITPIIKRIATSSFTLASGGISILALAFFYWIIDVKRHKKKWLQFFAVVGTNSIFIYLFAETFGHLIFREFDILWNTGLFHALEAYKDWILVLESLLILLFLWYITYYLDKRRIYFKV</sequence>
<proteinExistence type="predicted"/>
<dbReference type="AlphaFoldDB" id="A0A5B2TY80"/>
<dbReference type="Proteomes" id="UP000323188">
    <property type="component" value="Unassembled WGS sequence"/>
</dbReference>
<evidence type="ECO:0000313" key="2">
    <source>
        <dbReference type="EMBL" id="KAA2219304.1"/>
    </source>
</evidence>
<gene>
    <name evidence="2" type="ORF">F0361_06770</name>
</gene>
<feature type="transmembrane region" description="Helical" evidence="1">
    <location>
        <begin position="12"/>
        <end position="33"/>
    </location>
</feature>
<reference evidence="2 3" key="1">
    <citation type="submission" date="2019-09" db="EMBL/GenBank/DDBJ databases">
        <authorList>
            <person name="Khan S.A."/>
            <person name="Jeon C.O."/>
            <person name="Chun B.H."/>
            <person name="Jeong S.E."/>
        </authorList>
    </citation>
    <scope>NUCLEOTIDE SEQUENCE [LARGE SCALE GENOMIC DNA]</scope>
    <source>
        <strain evidence="2 3">KCTC 42508</strain>
    </source>
</reference>